<evidence type="ECO:0000256" key="1">
    <source>
        <dbReference type="ARBA" id="ARBA00023015"/>
    </source>
</evidence>
<dbReference type="SUPFAM" id="SSF46689">
    <property type="entry name" value="Homeodomain-like"/>
    <property type="match status" value="1"/>
</dbReference>
<evidence type="ECO:0000256" key="3">
    <source>
        <dbReference type="ARBA" id="ARBA00023163"/>
    </source>
</evidence>
<dbReference type="Proteomes" id="UP001228113">
    <property type="component" value="Chromosome"/>
</dbReference>
<dbReference type="EMBL" id="AP027081">
    <property type="protein sequence ID" value="BDU75099.1"/>
    <property type="molecule type" value="Genomic_DNA"/>
</dbReference>
<reference evidence="6" key="1">
    <citation type="journal article" date="2023" name="Int. J. Syst. Evol. Microbiol.">
        <title>Mesoterricola silvestris gen. nov., sp. nov., Mesoterricola sediminis sp. nov., Geothrix oryzae sp. nov., Geothrix edaphica sp. nov., Geothrix rubra sp. nov., and Geothrix limicola sp. nov., six novel members of Acidobacteriota isolated from soils.</title>
        <authorList>
            <person name="Itoh H."/>
            <person name="Sugisawa Y."/>
            <person name="Mise K."/>
            <person name="Xu Z."/>
            <person name="Kuniyasu M."/>
            <person name="Ushijima N."/>
            <person name="Kawano K."/>
            <person name="Kobayashi E."/>
            <person name="Shiratori Y."/>
            <person name="Masuda Y."/>
            <person name="Senoo K."/>
        </authorList>
    </citation>
    <scope>NUCLEOTIDE SEQUENCE</scope>
    <source>
        <strain evidence="6">W786</strain>
    </source>
</reference>
<dbReference type="Gene3D" id="1.10.10.10">
    <property type="entry name" value="Winged helix-like DNA-binding domain superfamily/Winged helix DNA-binding domain"/>
    <property type="match status" value="1"/>
</dbReference>
<dbReference type="SUPFAM" id="SSF53697">
    <property type="entry name" value="SIS domain"/>
    <property type="match status" value="1"/>
</dbReference>
<feature type="domain" description="SIS" evidence="5">
    <location>
        <begin position="125"/>
        <end position="256"/>
    </location>
</feature>
<organism evidence="6 7">
    <name type="scientific">Mesoterricola sediminis</name>
    <dbReference type="NCBI Taxonomy" id="2927980"/>
    <lineage>
        <taxon>Bacteria</taxon>
        <taxon>Pseudomonadati</taxon>
        <taxon>Acidobacteriota</taxon>
        <taxon>Holophagae</taxon>
        <taxon>Holophagales</taxon>
        <taxon>Holophagaceae</taxon>
        <taxon>Mesoterricola</taxon>
    </lineage>
</organism>
<proteinExistence type="predicted"/>
<evidence type="ECO:0000256" key="2">
    <source>
        <dbReference type="ARBA" id="ARBA00023125"/>
    </source>
</evidence>
<name>A0AA48GPD7_9BACT</name>
<dbReference type="InterPro" id="IPR047640">
    <property type="entry name" value="RpiR-like"/>
</dbReference>
<keyword evidence="2" id="KW-0238">DNA-binding</keyword>
<dbReference type="Gene3D" id="3.40.50.10490">
    <property type="entry name" value="Glucose-6-phosphate isomerase like protein, domain 1"/>
    <property type="match status" value="1"/>
</dbReference>
<dbReference type="Pfam" id="PF01418">
    <property type="entry name" value="HTH_6"/>
    <property type="match status" value="1"/>
</dbReference>
<dbReference type="InterPro" id="IPR009057">
    <property type="entry name" value="Homeodomain-like_sf"/>
</dbReference>
<accession>A0AA48GPD7</accession>
<keyword evidence="1" id="KW-0805">Transcription regulation</keyword>
<evidence type="ECO:0000313" key="6">
    <source>
        <dbReference type="EMBL" id="BDU75099.1"/>
    </source>
</evidence>
<dbReference type="GO" id="GO:0003677">
    <property type="term" value="F:DNA binding"/>
    <property type="evidence" value="ECO:0007669"/>
    <property type="project" value="UniProtKB-KW"/>
</dbReference>
<keyword evidence="3" id="KW-0804">Transcription</keyword>
<dbReference type="Pfam" id="PF01380">
    <property type="entry name" value="SIS"/>
    <property type="match status" value="1"/>
</dbReference>
<dbReference type="PANTHER" id="PTHR30514:SF18">
    <property type="entry name" value="RPIR-FAMILY TRANSCRIPTIONAL REGULATOR"/>
    <property type="match status" value="1"/>
</dbReference>
<feature type="domain" description="HTH rpiR-type" evidence="4">
    <location>
        <begin position="5"/>
        <end position="81"/>
    </location>
</feature>
<dbReference type="AlphaFoldDB" id="A0AA48GPD7"/>
<dbReference type="PANTHER" id="PTHR30514">
    <property type="entry name" value="GLUCOKINASE"/>
    <property type="match status" value="1"/>
</dbReference>
<dbReference type="PROSITE" id="PS51464">
    <property type="entry name" value="SIS"/>
    <property type="match status" value="1"/>
</dbReference>
<evidence type="ECO:0000313" key="7">
    <source>
        <dbReference type="Proteomes" id="UP001228113"/>
    </source>
</evidence>
<dbReference type="InterPro" id="IPR000281">
    <property type="entry name" value="HTH_RpiR"/>
</dbReference>
<protein>
    <submittedName>
        <fullName evidence="6">RpiR family transcriptional regulator</fullName>
    </submittedName>
</protein>
<dbReference type="InterPro" id="IPR035472">
    <property type="entry name" value="RpiR-like_SIS"/>
</dbReference>
<keyword evidence="7" id="KW-1185">Reference proteome</keyword>
<gene>
    <name evidence="6" type="ORF">METESE_00570</name>
</gene>
<dbReference type="InterPro" id="IPR036388">
    <property type="entry name" value="WH-like_DNA-bd_sf"/>
</dbReference>
<evidence type="ECO:0000259" key="4">
    <source>
        <dbReference type="PROSITE" id="PS51071"/>
    </source>
</evidence>
<dbReference type="GO" id="GO:0097367">
    <property type="term" value="F:carbohydrate derivative binding"/>
    <property type="evidence" value="ECO:0007669"/>
    <property type="project" value="InterPro"/>
</dbReference>
<dbReference type="GO" id="GO:1901135">
    <property type="term" value="P:carbohydrate derivative metabolic process"/>
    <property type="evidence" value="ECO:0007669"/>
    <property type="project" value="InterPro"/>
</dbReference>
<dbReference type="CDD" id="cd05013">
    <property type="entry name" value="SIS_RpiR"/>
    <property type="match status" value="1"/>
</dbReference>
<dbReference type="PROSITE" id="PS51071">
    <property type="entry name" value="HTH_RPIR"/>
    <property type="match status" value="1"/>
</dbReference>
<sequence>MTPQKVSIVARLQDARGLSSSQRRIADCILARMGDAAFWGVEEMAEHSQSSVATVVRFAQKLGYSGFLELRQALVAQARKRDKSGERLFQAPEEAAATLLEVARRDVANIEQMVHGVNEALLQEVVRSLKSARHRVAVGRGVSAIMAGQLAYLLTQAGLPTVEGSPADFAAQASNLDAGDLLIAFSFHPYSTETLDAAAYARKKGIRILAFTDKLGAPIARLADATLPVAGENLLYSHSLAAFSVLSHGIATALAASEREEAIRRVREADRVAKPQFVKDA</sequence>
<dbReference type="InterPro" id="IPR001347">
    <property type="entry name" value="SIS_dom"/>
</dbReference>
<dbReference type="GO" id="GO:0003700">
    <property type="term" value="F:DNA-binding transcription factor activity"/>
    <property type="evidence" value="ECO:0007669"/>
    <property type="project" value="InterPro"/>
</dbReference>
<dbReference type="KEGG" id="msea:METESE_00570"/>
<dbReference type="InterPro" id="IPR046348">
    <property type="entry name" value="SIS_dom_sf"/>
</dbReference>
<evidence type="ECO:0000259" key="5">
    <source>
        <dbReference type="PROSITE" id="PS51464"/>
    </source>
</evidence>